<evidence type="ECO:0000256" key="1">
    <source>
        <dbReference type="SAM" id="MobiDB-lite"/>
    </source>
</evidence>
<evidence type="ECO:0000259" key="2">
    <source>
        <dbReference type="PROSITE" id="PS51674"/>
    </source>
</evidence>
<dbReference type="Pfam" id="PF02467">
    <property type="entry name" value="Whib"/>
    <property type="match status" value="1"/>
</dbReference>
<proteinExistence type="predicted"/>
<comment type="caution">
    <text evidence="3">The sequence shown here is derived from an EMBL/GenBank/DDBJ whole genome shotgun (WGS) entry which is preliminary data.</text>
</comment>
<feature type="region of interest" description="Disordered" evidence="1">
    <location>
        <begin position="1"/>
        <end position="80"/>
    </location>
</feature>
<evidence type="ECO:0000313" key="3">
    <source>
        <dbReference type="EMBL" id="KAA8828573.1"/>
    </source>
</evidence>
<feature type="compositionally biased region" description="Basic and acidic residues" evidence="1">
    <location>
        <begin position="70"/>
        <end position="80"/>
    </location>
</feature>
<reference evidence="3 4" key="1">
    <citation type="journal article" date="2019" name="Syst. Appl. Microbiol.">
        <title>Characterization of Bifidobacterium species in feaces of the Egyptian fruit bat: Description of B. vespertilionis sp. nov. and B. rousetti sp. nov.</title>
        <authorList>
            <person name="Modesto M."/>
            <person name="Satti M."/>
            <person name="Watanabe K."/>
            <person name="Puglisi E."/>
            <person name="Morelli L."/>
            <person name="Huang C.-H."/>
            <person name="Liou J.-S."/>
            <person name="Miyashita M."/>
            <person name="Tamura T."/>
            <person name="Saito S."/>
            <person name="Mori K."/>
            <person name="Huang L."/>
            <person name="Sciavilla P."/>
            <person name="Sandri C."/>
            <person name="Spiezio C."/>
            <person name="Vitali F."/>
            <person name="Cavalieri D."/>
            <person name="Perpetuini G."/>
            <person name="Tofalo R."/>
            <person name="Bonetti A."/>
            <person name="Arita M."/>
            <person name="Mattarelli P."/>
        </authorList>
    </citation>
    <scope>NUCLEOTIDE SEQUENCE [LARGE SCALE GENOMIC DNA]</scope>
    <source>
        <strain evidence="3 4">RST17</strain>
    </source>
</reference>
<feature type="region of interest" description="Disordered" evidence="1">
    <location>
        <begin position="208"/>
        <end position="255"/>
    </location>
</feature>
<feature type="compositionally biased region" description="Basic and acidic residues" evidence="1">
    <location>
        <begin position="230"/>
        <end position="255"/>
    </location>
</feature>
<dbReference type="PROSITE" id="PS51674">
    <property type="entry name" value="4FE4S_WBL"/>
    <property type="match status" value="1"/>
</dbReference>
<name>A0A5M9ZMQ4_9BIFI</name>
<evidence type="ECO:0000313" key="4">
    <source>
        <dbReference type="Proteomes" id="UP000410049"/>
    </source>
</evidence>
<organism evidence="3 4">
    <name type="scientific">Bifidobacterium myosotis</name>
    <dbReference type="NCBI Taxonomy" id="1630166"/>
    <lineage>
        <taxon>Bacteria</taxon>
        <taxon>Bacillati</taxon>
        <taxon>Actinomycetota</taxon>
        <taxon>Actinomycetes</taxon>
        <taxon>Bifidobacteriales</taxon>
        <taxon>Bifidobacteriaceae</taxon>
        <taxon>Bifidobacterium</taxon>
    </lineage>
</organism>
<sequence length="255" mass="28350">MPGMRVRRTQPGAARQRAHHGSRQAGANRSQRADETLEGTPAAEGRAAGLVRQDAKHGTECMMDGFRPTGKPDGRPARDPGGDEWIHTSMLPPGGLCAQAQLDLYDMIWMELDAAGDSRPDQMLRGAAKRLCAQCPMLMPCLARSLLRPVTHGILGGMTYKERQYAMRVVIVHDVLPERKATDIAKPYRLLLDWLDAHPEIHSIVRNRRRNERARKTGNGEPLGRPRRLTRLEPGERDPPDTPDDHALSDTSAKK</sequence>
<dbReference type="InterPro" id="IPR034768">
    <property type="entry name" value="4FE4S_WBL"/>
</dbReference>
<dbReference type="AlphaFoldDB" id="A0A5M9ZMQ4"/>
<gene>
    <name evidence="3" type="ORF">EMO91_05400</name>
</gene>
<protein>
    <submittedName>
        <fullName evidence="3">WhiB family transcriptional regulator</fullName>
    </submittedName>
</protein>
<dbReference type="EMBL" id="RZUH01000003">
    <property type="protein sequence ID" value="KAA8828573.1"/>
    <property type="molecule type" value="Genomic_DNA"/>
</dbReference>
<accession>A0A5M9ZMQ4</accession>
<feature type="domain" description="4Fe-4S Wbl-type" evidence="2">
    <location>
        <begin position="96"/>
        <end position="165"/>
    </location>
</feature>
<dbReference type="Proteomes" id="UP000410049">
    <property type="component" value="Unassembled WGS sequence"/>
</dbReference>